<dbReference type="Proteomes" id="UP000294664">
    <property type="component" value="Unassembled WGS sequence"/>
</dbReference>
<dbReference type="EMBL" id="SMAI01000014">
    <property type="protein sequence ID" value="TCT02189.1"/>
    <property type="molecule type" value="Genomic_DNA"/>
</dbReference>
<dbReference type="GO" id="GO:0046872">
    <property type="term" value="F:metal ion binding"/>
    <property type="evidence" value="ECO:0007669"/>
    <property type="project" value="UniProtKB-KW"/>
</dbReference>
<dbReference type="InterPro" id="IPR050072">
    <property type="entry name" value="Peptidase_M20A"/>
</dbReference>
<keyword evidence="1" id="KW-0479">Metal-binding</keyword>
<dbReference type="SUPFAM" id="SSF55031">
    <property type="entry name" value="Bacterial exopeptidase dimerisation domain"/>
    <property type="match status" value="1"/>
</dbReference>
<reference evidence="4 5" key="1">
    <citation type="submission" date="2019-03" db="EMBL/GenBank/DDBJ databases">
        <title>Genomic Encyclopedia of Type Strains, Phase IV (KMG-IV): sequencing the most valuable type-strain genomes for metagenomic binning, comparative biology and taxonomic classification.</title>
        <authorList>
            <person name="Goeker M."/>
        </authorList>
    </citation>
    <scope>NUCLEOTIDE SEQUENCE [LARGE SCALE GENOMIC DNA]</scope>
    <source>
        <strain evidence="4 5">DSM 9035</strain>
    </source>
</reference>
<evidence type="ECO:0000256" key="1">
    <source>
        <dbReference type="ARBA" id="ARBA00022723"/>
    </source>
</evidence>
<dbReference type="GO" id="GO:0016787">
    <property type="term" value="F:hydrolase activity"/>
    <property type="evidence" value="ECO:0007669"/>
    <property type="project" value="UniProtKB-KW"/>
</dbReference>
<name>A0A4R3LRC8_9HYPH</name>
<dbReference type="PANTHER" id="PTHR43808:SF32">
    <property type="entry name" value="ARGE_DAPE-RELATED DEACYLASE"/>
    <property type="match status" value="1"/>
</dbReference>
<dbReference type="OrthoDB" id="9809784at2"/>
<accession>A0A4R3LRC8</accession>
<evidence type="ECO:0000313" key="4">
    <source>
        <dbReference type="EMBL" id="TCT02189.1"/>
    </source>
</evidence>
<sequence>MTVTKQEIEAWVEADRDVLIKFAQDFIRCRSPNPPGDTIEASQHVRAFLDAHDLPYEIIAPNAVMPNIVSSFEGGAAGRHLALNGHIDVFPVEDESTWSQDPWGGALVDGKIYGRGSADMKCGTTASIFAYAYLHRIRAQLKGRLTLVVVSDEETFGPWGARYLAEHRPEVFGDCCLNGEPSGVSTVRFGEKGPLWLEFLIRTPGAHGAYTHMSASATVIASELIAELSKLKDTVVPDLGNLESAISSAATVIDGEYGAGAASIIRKVTVNPGLVAGGIKVNMVAAECRVQVDIRVPNGLTAKDILPRIDEITARHPGVTYRVILSEEPAWTSPDAEMVDYVRQNAKRLSGVDPAPIISLGATDARLWRYKGLPAIVYGPAPRGMGSVDEHVPVEEFIHIVKCHALSAFDYLSR</sequence>
<dbReference type="InterPro" id="IPR036264">
    <property type="entry name" value="Bact_exopeptidase_dim_dom"/>
</dbReference>
<evidence type="ECO:0000313" key="5">
    <source>
        <dbReference type="Proteomes" id="UP000294664"/>
    </source>
</evidence>
<proteinExistence type="predicted"/>
<dbReference type="Gene3D" id="3.30.70.360">
    <property type="match status" value="1"/>
</dbReference>
<dbReference type="PANTHER" id="PTHR43808">
    <property type="entry name" value="ACETYLORNITHINE DEACETYLASE"/>
    <property type="match status" value="1"/>
</dbReference>
<feature type="domain" description="Peptidase M20 dimerisation" evidence="3">
    <location>
        <begin position="190"/>
        <end position="316"/>
    </location>
</feature>
<dbReference type="RefSeq" id="WP_132034277.1">
    <property type="nucleotide sequence ID" value="NZ_SMAI01000014.1"/>
</dbReference>
<dbReference type="Pfam" id="PF01546">
    <property type="entry name" value="Peptidase_M20"/>
    <property type="match status" value="1"/>
</dbReference>
<keyword evidence="2" id="KW-0378">Hydrolase</keyword>
<dbReference type="AlphaFoldDB" id="A0A4R3LRC8"/>
<dbReference type="InterPro" id="IPR002933">
    <property type="entry name" value="Peptidase_M20"/>
</dbReference>
<gene>
    <name evidence="4" type="ORF">EDC64_11449</name>
</gene>
<dbReference type="SUPFAM" id="SSF53187">
    <property type="entry name" value="Zn-dependent exopeptidases"/>
    <property type="match status" value="1"/>
</dbReference>
<evidence type="ECO:0000256" key="2">
    <source>
        <dbReference type="ARBA" id="ARBA00022801"/>
    </source>
</evidence>
<dbReference type="InterPro" id="IPR011650">
    <property type="entry name" value="Peptidase_M20_dimer"/>
</dbReference>
<organism evidence="4 5">
    <name type="scientific">Aquabacter spiritensis</name>
    <dbReference type="NCBI Taxonomy" id="933073"/>
    <lineage>
        <taxon>Bacteria</taxon>
        <taxon>Pseudomonadati</taxon>
        <taxon>Pseudomonadota</taxon>
        <taxon>Alphaproteobacteria</taxon>
        <taxon>Hyphomicrobiales</taxon>
        <taxon>Xanthobacteraceae</taxon>
        <taxon>Aquabacter</taxon>
    </lineage>
</organism>
<protein>
    <submittedName>
        <fullName evidence="4">Succinyl-diaminopimelate desuccinylase</fullName>
    </submittedName>
</protein>
<dbReference type="Pfam" id="PF07687">
    <property type="entry name" value="M20_dimer"/>
    <property type="match status" value="1"/>
</dbReference>
<evidence type="ECO:0000259" key="3">
    <source>
        <dbReference type="Pfam" id="PF07687"/>
    </source>
</evidence>
<comment type="caution">
    <text evidence="4">The sequence shown here is derived from an EMBL/GenBank/DDBJ whole genome shotgun (WGS) entry which is preliminary data.</text>
</comment>
<keyword evidence="5" id="KW-1185">Reference proteome</keyword>
<dbReference type="Gene3D" id="3.40.630.10">
    <property type="entry name" value="Zn peptidases"/>
    <property type="match status" value="1"/>
</dbReference>